<dbReference type="AlphaFoldDB" id="X1ARN1"/>
<organism evidence="1">
    <name type="scientific">marine sediment metagenome</name>
    <dbReference type="NCBI Taxonomy" id="412755"/>
    <lineage>
        <taxon>unclassified sequences</taxon>
        <taxon>metagenomes</taxon>
        <taxon>ecological metagenomes</taxon>
    </lineage>
</organism>
<name>X1ARN1_9ZZZZ</name>
<dbReference type="EMBL" id="BART01010120">
    <property type="protein sequence ID" value="GAG85385.1"/>
    <property type="molecule type" value="Genomic_DNA"/>
</dbReference>
<proteinExistence type="predicted"/>
<accession>X1ARN1</accession>
<protein>
    <submittedName>
        <fullName evidence="1">Uncharacterized protein</fullName>
    </submittedName>
</protein>
<feature type="non-terminal residue" evidence="1">
    <location>
        <position position="1"/>
    </location>
</feature>
<evidence type="ECO:0000313" key="1">
    <source>
        <dbReference type="EMBL" id="GAG85385.1"/>
    </source>
</evidence>
<gene>
    <name evidence="1" type="ORF">S01H4_22170</name>
</gene>
<reference evidence="1" key="1">
    <citation type="journal article" date="2014" name="Front. Microbiol.">
        <title>High frequency of phylogenetically diverse reductive dehalogenase-homologous genes in deep subseafloor sedimentary metagenomes.</title>
        <authorList>
            <person name="Kawai M."/>
            <person name="Futagami T."/>
            <person name="Toyoda A."/>
            <person name="Takaki Y."/>
            <person name="Nishi S."/>
            <person name="Hori S."/>
            <person name="Arai W."/>
            <person name="Tsubouchi T."/>
            <person name="Morono Y."/>
            <person name="Uchiyama I."/>
            <person name="Ito T."/>
            <person name="Fujiyama A."/>
            <person name="Inagaki F."/>
            <person name="Takami H."/>
        </authorList>
    </citation>
    <scope>NUCLEOTIDE SEQUENCE</scope>
    <source>
        <strain evidence="1">Expedition CK06-06</strain>
    </source>
</reference>
<sequence>LEKIFVRLLKIENRLINSGFKLPFGLSLVGYCIK</sequence>
<comment type="caution">
    <text evidence="1">The sequence shown here is derived from an EMBL/GenBank/DDBJ whole genome shotgun (WGS) entry which is preliminary data.</text>
</comment>